<evidence type="ECO:0000313" key="3">
    <source>
        <dbReference type="Proteomes" id="UP000501690"/>
    </source>
</evidence>
<evidence type="ECO:0000313" key="2">
    <source>
        <dbReference type="EMBL" id="QCD94393.1"/>
    </source>
</evidence>
<feature type="region of interest" description="Disordered" evidence="1">
    <location>
        <begin position="67"/>
        <end position="89"/>
    </location>
</feature>
<dbReference type="EMBL" id="CP039349">
    <property type="protein sequence ID" value="QCD94393.1"/>
    <property type="molecule type" value="Genomic_DNA"/>
</dbReference>
<name>A0A4D6M0V3_VIGUN</name>
<dbReference type="AlphaFoldDB" id="A0A4D6M0V3"/>
<proteinExistence type="predicted"/>
<keyword evidence="3" id="KW-1185">Reference proteome</keyword>
<dbReference type="Proteomes" id="UP000501690">
    <property type="component" value="Linkage Group LG5"/>
</dbReference>
<organism evidence="2 3">
    <name type="scientific">Vigna unguiculata</name>
    <name type="common">Cowpea</name>
    <dbReference type="NCBI Taxonomy" id="3917"/>
    <lineage>
        <taxon>Eukaryota</taxon>
        <taxon>Viridiplantae</taxon>
        <taxon>Streptophyta</taxon>
        <taxon>Embryophyta</taxon>
        <taxon>Tracheophyta</taxon>
        <taxon>Spermatophyta</taxon>
        <taxon>Magnoliopsida</taxon>
        <taxon>eudicotyledons</taxon>
        <taxon>Gunneridae</taxon>
        <taxon>Pentapetalae</taxon>
        <taxon>rosids</taxon>
        <taxon>fabids</taxon>
        <taxon>Fabales</taxon>
        <taxon>Fabaceae</taxon>
        <taxon>Papilionoideae</taxon>
        <taxon>50 kb inversion clade</taxon>
        <taxon>NPAAA clade</taxon>
        <taxon>indigoferoid/millettioid clade</taxon>
        <taxon>Phaseoleae</taxon>
        <taxon>Vigna</taxon>
    </lineage>
</organism>
<sequence length="128" mass="14002">MWLDISKMPLTINHPPPPREVLQPRCAATALLRPLSPQAVAGGSSGPGSLQGRDKLSLVALLRSTDLPPPWPPLRRHPSHQAPSMLPSQDDLDADAIKRLPFILHQRVAAKESDLSGHEKGLRKKHSM</sequence>
<evidence type="ECO:0000256" key="1">
    <source>
        <dbReference type="SAM" id="MobiDB-lite"/>
    </source>
</evidence>
<gene>
    <name evidence="2" type="ORF">DEO72_LG5g2476</name>
</gene>
<accession>A0A4D6M0V3</accession>
<feature type="region of interest" description="Disordered" evidence="1">
    <location>
        <begin position="1"/>
        <end position="20"/>
    </location>
</feature>
<reference evidence="2 3" key="1">
    <citation type="submission" date="2019-04" db="EMBL/GenBank/DDBJ databases">
        <title>An improved genome assembly and genetic linkage map for asparagus bean, Vigna unguiculata ssp. sesquipedialis.</title>
        <authorList>
            <person name="Xia Q."/>
            <person name="Zhang R."/>
            <person name="Dong Y."/>
        </authorList>
    </citation>
    <scope>NUCLEOTIDE SEQUENCE [LARGE SCALE GENOMIC DNA]</scope>
    <source>
        <tissue evidence="2">Leaf</tissue>
    </source>
</reference>
<protein>
    <submittedName>
        <fullName evidence="2">Uncharacterized protein</fullName>
    </submittedName>
</protein>